<dbReference type="InterPro" id="IPR029045">
    <property type="entry name" value="ClpP/crotonase-like_dom_sf"/>
</dbReference>
<dbReference type="InterPro" id="IPR036034">
    <property type="entry name" value="PDZ_sf"/>
</dbReference>
<dbReference type="SUPFAM" id="SSF52096">
    <property type="entry name" value="ClpP/crotonase"/>
    <property type="match status" value="1"/>
</dbReference>
<accession>A0A1S9PIN8</accession>
<feature type="domain" description="Tail specific protease" evidence="2">
    <location>
        <begin position="320"/>
        <end position="533"/>
    </location>
</feature>
<keyword evidence="4" id="KW-1185">Reference proteome</keyword>
<dbReference type="AlphaFoldDB" id="A0A1S9PIN8"/>
<dbReference type="GO" id="GO:0008236">
    <property type="term" value="F:serine-type peptidase activity"/>
    <property type="evidence" value="ECO:0007669"/>
    <property type="project" value="InterPro"/>
</dbReference>
<dbReference type="PANTHER" id="PTHR32060">
    <property type="entry name" value="TAIL-SPECIFIC PROTEASE"/>
    <property type="match status" value="1"/>
</dbReference>
<dbReference type="Gene3D" id="3.90.226.10">
    <property type="entry name" value="2-enoyl-CoA Hydratase, Chain A, domain 1"/>
    <property type="match status" value="1"/>
</dbReference>
<organism evidence="3 4">
    <name type="scientific">Mucilaginibacter pedocola</name>
    <dbReference type="NCBI Taxonomy" id="1792845"/>
    <lineage>
        <taxon>Bacteria</taxon>
        <taxon>Pseudomonadati</taxon>
        <taxon>Bacteroidota</taxon>
        <taxon>Sphingobacteriia</taxon>
        <taxon>Sphingobacteriales</taxon>
        <taxon>Sphingobacteriaceae</taxon>
        <taxon>Mucilaginibacter</taxon>
    </lineage>
</organism>
<dbReference type="SUPFAM" id="SSF50156">
    <property type="entry name" value="PDZ domain-like"/>
    <property type="match status" value="1"/>
</dbReference>
<dbReference type="EMBL" id="MBTF01000004">
    <property type="protein sequence ID" value="OOQ60814.1"/>
    <property type="molecule type" value="Genomic_DNA"/>
</dbReference>
<comment type="caution">
    <text evidence="3">The sequence shown here is derived from an EMBL/GenBank/DDBJ whole genome shotgun (WGS) entry which is preliminary data.</text>
</comment>
<protein>
    <recommendedName>
        <fullName evidence="2">Tail specific protease domain-containing protein</fullName>
    </recommendedName>
</protein>
<dbReference type="GO" id="GO:0006508">
    <property type="term" value="P:proteolysis"/>
    <property type="evidence" value="ECO:0007669"/>
    <property type="project" value="InterPro"/>
</dbReference>
<gene>
    <name evidence="3" type="ORF">BC343_22850</name>
</gene>
<evidence type="ECO:0000256" key="1">
    <source>
        <dbReference type="SAM" id="SignalP"/>
    </source>
</evidence>
<proteinExistence type="predicted"/>
<dbReference type="Gene3D" id="2.30.42.10">
    <property type="match status" value="1"/>
</dbReference>
<evidence type="ECO:0000259" key="2">
    <source>
        <dbReference type="SMART" id="SM00245"/>
    </source>
</evidence>
<dbReference type="OrthoDB" id="5379939at2"/>
<dbReference type="SMART" id="SM00245">
    <property type="entry name" value="TSPc"/>
    <property type="match status" value="1"/>
</dbReference>
<dbReference type="Pfam" id="PF03572">
    <property type="entry name" value="Peptidase_S41"/>
    <property type="match status" value="1"/>
</dbReference>
<dbReference type="Gene3D" id="3.30.750.44">
    <property type="match status" value="1"/>
</dbReference>
<dbReference type="STRING" id="1792845.BC343_22850"/>
<feature type="signal peptide" evidence="1">
    <location>
        <begin position="1"/>
        <end position="20"/>
    </location>
</feature>
<reference evidence="3 4" key="1">
    <citation type="submission" date="2016-07" db="EMBL/GenBank/DDBJ databases">
        <title>Genomic analysis of zinc-resistant bacterium Mucilaginibacter pedocola TBZ30.</title>
        <authorList>
            <person name="Huang J."/>
            <person name="Tang J."/>
        </authorList>
    </citation>
    <scope>NUCLEOTIDE SEQUENCE [LARGE SCALE GENOMIC DNA]</scope>
    <source>
        <strain evidence="3 4">TBZ30</strain>
    </source>
</reference>
<evidence type="ECO:0000313" key="3">
    <source>
        <dbReference type="EMBL" id="OOQ60814.1"/>
    </source>
</evidence>
<sequence>MKKITAIIAVLLLGAAVLKAQSKQQIENLTAYTKVWGFLKYYHPSAAKGQPDWDAEYIKNVPAINKIAERGAFDKFITEWYNSLPKAKLSGEVTRLQGDSVIKVFDEKDIARFGIPKVLQKSLEELYLYHLPDSSKYINDFDGRYKYDHVFHNEDPMAAPLYPDEAHRLLALARFWNIVNYFYPHKKTNAPGWDEVLVEFIPKFKEARNADEYREAFLQLTTRIHDSHSWFLQKEWNAAHGDFLNMPFDTYYAEGKFLIGYSKYDSLMRAADLKVGDEIVAINGLPVLERVKQIAPHTTGTNASSYYREIGRNLFRIDSNKTVRITLDRNGQRLEKQLKLYTYGELFQYRVKHRPKIATDMGHGVWYVRFCEIGDVRTLKKMYTDIANAKTVILEMRDYPSFQIVQAMWPGLVAKRLPAEVNYNAILGFPGTFKANISEIPATPDTLGLPLYKGKLVVLVNEQTQSLAESVAAELRMRPNTIIIGRQTAGTTGNMVRVDIPGGIEGSYTAVKVLGINGSFEEGNGVKLDKEVKLSLKNIRSVPDYLLEKAYQESL</sequence>
<dbReference type="PANTHER" id="PTHR32060:SF22">
    <property type="entry name" value="CARBOXYL-TERMINAL-PROCESSING PEPTIDASE 3, CHLOROPLASTIC"/>
    <property type="match status" value="1"/>
</dbReference>
<keyword evidence="1" id="KW-0732">Signal</keyword>
<evidence type="ECO:0000313" key="4">
    <source>
        <dbReference type="Proteomes" id="UP000189739"/>
    </source>
</evidence>
<dbReference type="RefSeq" id="WP_078347133.1">
    <property type="nucleotide sequence ID" value="NZ_MBTF01000004.1"/>
</dbReference>
<dbReference type="InterPro" id="IPR005151">
    <property type="entry name" value="Tail-specific_protease"/>
</dbReference>
<feature type="chain" id="PRO_5012345737" description="Tail specific protease domain-containing protein" evidence="1">
    <location>
        <begin position="21"/>
        <end position="555"/>
    </location>
</feature>
<name>A0A1S9PIN8_9SPHI</name>
<dbReference type="GO" id="GO:0004175">
    <property type="term" value="F:endopeptidase activity"/>
    <property type="evidence" value="ECO:0007669"/>
    <property type="project" value="TreeGrafter"/>
</dbReference>
<dbReference type="Proteomes" id="UP000189739">
    <property type="component" value="Unassembled WGS sequence"/>
</dbReference>